<dbReference type="InterPro" id="IPR029044">
    <property type="entry name" value="Nucleotide-diphossugar_trans"/>
</dbReference>
<accession>A0ABN1VN58</accession>
<keyword evidence="2" id="KW-0812">Transmembrane</keyword>
<dbReference type="Proteomes" id="UP001500467">
    <property type="component" value="Unassembled WGS sequence"/>
</dbReference>
<dbReference type="PANTHER" id="PTHR48090">
    <property type="entry name" value="UNDECAPRENYL-PHOSPHATE 4-DEOXY-4-FORMAMIDO-L-ARABINOSE TRANSFERASE-RELATED"/>
    <property type="match status" value="1"/>
</dbReference>
<sequence length="319" mass="34789">MVVPCYNEVDNITASYEEIVEELGDLDLEVIYVDDGSADGSLDIIRGLTEQDPRVGFISFTRNFGFEAAFSAGYRYAAQPWVLHIDADQQFPAAEARVLIDEAQQGYDAVFGVRTNRQDPLLRRWGTAVFHHLAQRVLRVEIPRGATAFRLVRTDLARRVVDLELGTPYFMATVPRLTSRYTTVAVGHRARERGESKVGFRFLASHAVELFVGFTRRLPGVAAGLALGTAALCGLLAVAAGTGVIGGAAVPAALFVVLAVLTAVLAVGVRYLVTVGAGQPRPRQFYIRETSLHDRVDPADLLLDERPVAPQPRRAEVTS</sequence>
<keyword evidence="2" id="KW-1133">Transmembrane helix</keyword>
<keyword evidence="2" id="KW-0472">Membrane</keyword>
<name>A0ABN1VN58_9PSEU</name>
<dbReference type="EMBL" id="BAAALM010000016">
    <property type="protein sequence ID" value="GAA1217857.1"/>
    <property type="molecule type" value="Genomic_DNA"/>
</dbReference>
<evidence type="ECO:0000259" key="3">
    <source>
        <dbReference type="Pfam" id="PF00535"/>
    </source>
</evidence>
<organism evidence="4 5">
    <name type="scientific">Prauserella alba</name>
    <dbReference type="NCBI Taxonomy" id="176898"/>
    <lineage>
        <taxon>Bacteria</taxon>
        <taxon>Bacillati</taxon>
        <taxon>Actinomycetota</taxon>
        <taxon>Actinomycetes</taxon>
        <taxon>Pseudonocardiales</taxon>
        <taxon>Pseudonocardiaceae</taxon>
        <taxon>Prauserella</taxon>
    </lineage>
</organism>
<feature type="transmembrane region" description="Helical" evidence="2">
    <location>
        <begin position="221"/>
        <end position="246"/>
    </location>
</feature>
<dbReference type="InterPro" id="IPR050256">
    <property type="entry name" value="Glycosyltransferase_2"/>
</dbReference>
<feature type="transmembrane region" description="Helical" evidence="2">
    <location>
        <begin position="252"/>
        <end position="273"/>
    </location>
</feature>
<dbReference type="Pfam" id="PF00535">
    <property type="entry name" value="Glycos_transf_2"/>
    <property type="match status" value="1"/>
</dbReference>
<dbReference type="PANTHER" id="PTHR48090:SF8">
    <property type="entry name" value="GLYCOSYLTRANSFERASE CSBB-RELATED"/>
    <property type="match status" value="1"/>
</dbReference>
<proteinExistence type="inferred from homology"/>
<comment type="similarity">
    <text evidence="1">Belongs to the glycosyltransferase 2 family.</text>
</comment>
<reference evidence="4 5" key="1">
    <citation type="journal article" date="2019" name="Int. J. Syst. Evol. Microbiol.">
        <title>The Global Catalogue of Microorganisms (GCM) 10K type strain sequencing project: providing services to taxonomists for standard genome sequencing and annotation.</title>
        <authorList>
            <consortium name="The Broad Institute Genomics Platform"/>
            <consortium name="The Broad Institute Genome Sequencing Center for Infectious Disease"/>
            <person name="Wu L."/>
            <person name="Ma J."/>
        </authorList>
    </citation>
    <scope>NUCLEOTIDE SEQUENCE [LARGE SCALE GENOMIC DNA]</scope>
    <source>
        <strain evidence="4 5">JCM 13022</strain>
    </source>
</reference>
<comment type="caution">
    <text evidence="4">The sequence shown here is derived from an EMBL/GenBank/DDBJ whole genome shotgun (WGS) entry which is preliminary data.</text>
</comment>
<evidence type="ECO:0000313" key="5">
    <source>
        <dbReference type="Proteomes" id="UP001500467"/>
    </source>
</evidence>
<feature type="domain" description="Glycosyltransferase 2-like" evidence="3">
    <location>
        <begin position="2"/>
        <end position="159"/>
    </location>
</feature>
<protein>
    <submittedName>
        <fullName evidence="4">Glycosyltransferase family 2 protein</fullName>
    </submittedName>
</protein>
<evidence type="ECO:0000313" key="4">
    <source>
        <dbReference type="EMBL" id="GAA1217857.1"/>
    </source>
</evidence>
<dbReference type="Gene3D" id="3.90.550.10">
    <property type="entry name" value="Spore Coat Polysaccharide Biosynthesis Protein SpsA, Chain A"/>
    <property type="match status" value="1"/>
</dbReference>
<gene>
    <name evidence="4" type="ORF">GCM10009675_45400</name>
</gene>
<keyword evidence="5" id="KW-1185">Reference proteome</keyword>
<evidence type="ECO:0000256" key="1">
    <source>
        <dbReference type="ARBA" id="ARBA00006739"/>
    </source>
</evidence>
<dbReference type="CDD" id="cd04187">
    <property type="entry name" value="DPM1_like_bac"/>
    <property type="match status" value="1"/>
</dbReference>
<dbReference type="InterPro" id="IPR001173">
    <property type="entry name" value="Glyco_trans_2-like"/>
</dbReference>
<dbReference type="SUPFAM" id="SSF53448">
    <property type="entry name" value="Nucleotide-diphospho-sugar transferases"/>
    <property type="match status" value="1"/>
</dbReference>
<evidence type="ECO:0000256" key="2">
    <source>
        <dbReference type="SAM" id="Phobius"/>
    </source>
</evidence>